<organism evidence="1 2">
    <name type="scientific">Stenotrophomonas rhizophila</name>
    <dbReference type="NCBI Taxonomy" id="216778"/>
    <lineage>
        <taxon>Bacteria</taxon>
        <taxon>Pseudomonadati</taxon>
        <taxon>Pseudomonadota</taxon>
        <taxon>Gammaproteobacteria</taxon>
        <taxon>Lysobacterales</taxon>
        <taxon>Lysobacteraceae</taxon>
        <taxon>Stenotrophomonas</taxon>
    </lineage>
</organism>
<dbReference type="Proteomes" id="UP001226084">
    <property type="component" value="Unassembled WGS sequence"/>
</dbReference>
<name>A0AAP5AKU3_9GAMM</name>
<sequence>MTLAFSPLHVGFVGMLLLLLERDLLNRPPTIPDGHGALQALTISPMMPNGLVPPPVALPWNLVLLPERPTPELFPKARQPAPYRTCELLTEPDVYPDSRSARHAFPAYYSAAPKLWQTDRCAGEGVR</sequence>
<dbReference type="EMBL" id="JAUTAS010000001">
    <property type="protein sequence ID" value="MDQ1109348.1"/>
    <property type="molecule type" value="Genomic_DNA"/>
</dbReference>
<reference evidence="1" key="1">
    <citation type="submission" date="2023-07" db="EMBL/GenBank/DDBJ databases">
        <title>Functional and genomic diversity of the sorghum phyllosphere microbiome.</title>
        <authorList>
            <person name="Shade A."/>
        </authorList>
    </citation>
    <scope>NUCLEOTIDE SEQUENCE</scope>
    <source>
        <strain evidence="1">SORGH_AS_0457</strain>
    </source>
</reference>
<proteinExistence type="predicted"/>
<evidence type="ECO:0000313" key="2">
    <source>
        <dbReference type="Proteomes" id="UP001226084"/>
    </source>
</evidence>
<dbReference type="RefSeq" id="WP_307107266.1">
    <property type="nucleotide sequence ID" value="NZ_JAUTAS010000001.1"/>
</dbReference>
<gene>
    <name evidence="1" type="ORF">QE424_002507</name>
</gene>
<evidence type="ECO:0000313" key="1">
    <source>
        <dbReference type="EMBL" id="MDQ1109348.1"/>
    </source>
</evidence>
<dbReference type="AlphaFoldDB" id="A0AAP5AKU3"/>
<protein>
    <submittedName>
        <fullName evidence="1">Uncharacterized protein</fullName>
    </submittedName>
</protein>
<accession>A0AAP5AKU3</accession>
<comment type="caution">
    <text evidence="1">The sequence shown here is derived from an EMBL/GenBank/DDBJ whole genome shotgun (WGS) entry which is preliminary data.</text>
</comment>